<name>A0A3B6VS87_BRAPL</name>
<dbReference type="Gene3D" id="2.10.10.90">
    <property type="match status" value="1"/>
</dbReference>
<dbReference type="Proteomes" id="UP000010793">
    <property type="component" value="Chromosome"/>
</dbReference>
<protein>
    <submittedName>
        <fullName evidence="1">Hvp 101 VSH-1 tail protein</fullName>
    </submittedName>
</protein>
<sequence>MFLNENNLQAPFQYKISENSFKLEKINNSLQLSEDNSQIKVFEGERLFCVDIGYGINGALEDMEFILDGVRAYPLLLDDINCIRELEEVEENKIYLIKNDINFKSIIFLSVTHLNKKFEYSITAYNTTLSSWMFDYIAKKINSLDIDYPIKNYYNKTNYKINDIIKHNGYLYKVNKDFLSDDSDYYLKSNCSLLTPFKSLEIGNSYNVGDILEYENNFFSVSKNFIYSEENEIYDFIKPLIEIINWFDGIKKIYKNQIIIKNGLFYLVLDYAENPIWNDLLRDNKIEILSKASNIFYDDNNTSFGDNTNNIQLAIEKLKKEIDNKIPTGNLNLANNILYDNSKTNLVYKTDDYDFPKFKNVISENIKLLLNDGTNNYSASITKQEDGSYRLKSNLNNISPMNGMIMMHITSIESETKQHGMSNVLLQFFDNINIISNKDLSNINYTNLELDECSISEIESSFKFAIVTMLSSIYIVIKRQDDNPISQSNYTVNINIKNRVLRNQDSNLFCLPIINSANIQYKTLSLEKNNSTSVIKGSINNLAQGTETSFYIINSIIPNYFILDGDYINTSDILSSSGKALKYKIKTVSTSEGIIYAFLLAYQDGSEIQSEDVFTFNLIPNKNSSLNPIYKNVSNVQELGESLALRYMINPYYVQYADLSGNFNSNEEPSVWFKKMYNVNTTWQIIFNSESVYFRTEGNLANVERSNGIQNDAGRNATGTFGHNYGSGLMSDTNGAYGVFFGGDTFAYGVGDVKDTRYNIRLDLSRAYATANEFRVRNRLMRIYKLLTINDKSVNEIMEEF</sequence>
<evidence type="ECO:0000313" key="1">
    <source>
        <dbReference type="EMBL" id="AGA66992.1"/>
    </source>
</evidence>
<proteinExistence type="predicted"/>
<dbReference type="EMBL" id="CP002873">
    <property type="protein sequence ID" value="AGA66992.1"/>
    <property type="molecule type" value="Genomic_DNA"/>
</dbReference>
<dbReference type="AlphaFoldDB" id="A0A3B6VS87"/>
<evidence type="ECO:0000313" key="2">
    <source>
        <dbReference type="Proteomes" id="UP000010793"/>
    </source>
</evidence>
<gene>
    <name evidence="1" type="ORF">BPP43_09035</name>
</gene>
<reference evidence="1 2" key="1">
    <citation type="journal article" date="2013" name="Genome Announc.">
        <title>Complete Genome Sequence of the Porcine Strain Brachyspira pilosicoli P43/6/78(T.).</title>
        <authorList>
            <person name="Lin C."/>
            <person name="den Bakker H.C."/>
            <person name="Suzuki H."/>
            <person name="Lefebure T."/>
            <person name="Ponnala L."/>
            <person name="Sun Q."/>
            <person name="Stanhope M.J."/>
            <person name="Wiedmann M."/>
            <person name="Duhamel G.E."/>
        </authorList>
    </citation>
    <scope>NUCLEOTIDE SEQUENCE [LARGE SCALE GENOMIC DNA]</scope>
    <source>
        <strain evidence="1 2">P43/6/78</strain>
    </source>
</reference>
<dbReference type="KEGG" id="bpip:BPP43_09035"/>
<keyword evidence="2" id="KW-1185">Reference proteome</keyword>
<accession>A0A3B6VS87</accession>
<dbReference type="RefSeq" id="WP_015274703.1">
    <property type="nucleotide sequence ID" value="NC_019908.1"/>
</dbReference>
<organism evidence="1 2">
    <name type="scientific">Brachyspira pilosicoli P43/6/78</name>
    <dbReference type="NCBI Taxonomy" id="1042417"/>
    <lineage>
        <taxon>Bacteria</taxon>
        <taxon>Pseudomonadati</taxon>
        <taxon>Spirochaetota</taxon>
        <taxon>Spirochaetia</taxon>
        <taxon>Brachyspirales</taxon>
        <taxon>Brachyspiraceae</taxon>
        <taxon>Brachyspira</taxon>
    </lineage>
</organism>